<dbReference type="Proteomes" id="UP000324222">
    <property type="component" value="Unassembled WGS sequence"/>
</dbReference>
<name>A0A5B7G409_PORTR</name>
<feature type="signal peptide" evidence="1">
    <location>
        <begin position="1"/>
        <end position="24"/>
    </location>
</feature>
<reference evidence="2 3" key="1">
    <citation type="submission" date="2019-05" db="EMBL/GenBank/DDBJ databases">
        <title>Another draft genome of Portunus trituberculatus and its Hox gene families provides insights of decapod evolution.</title>
        <authorList>
            <person name="Jeong J.-H."/>
            <person name="Song I."/>
            <person name="Kim S."/>
            <person name="Choi T."/>
            <person name="Kim D."/>
            <person name="Ryu S."/>
            <person name="Kim W."/>
        </authorList>
    </citation>
    <scope>NUCLEOTIDE SEQUENCE [LARGE SCALE GENOMIC DNA]</scope>
    <source>
        <tissue evidence="2">Muscle</tissue>
    </source>
</reference>
<sequence length="123" mass="13734">MKHALVHLSVSSMVLMVMFCSASSHPCWQEENAMRTGGRCSPPESVQLARSGRVDIMLCVRLLLLVAVVGTDEVQYTGAVLEHEPYSSWEAGGTAILQENARIFLEHAALAKQQVRRYKRTQY</sequence>
<evidence type="ECO:0000313" key="3">
    <source>
        <dbReference type="Proteomes" id="UP000324222"/>
    </source>
</evidence>
<feature type="chain" id="PRO_5022701510" evidence="1">
    <location>
        <begin position="25"/>
        <end position="123"/>
    </location>
</feature>
<dbReference type="AlphaFoldDB" id="A0A5B7G409"/>
<gene>
    <name evidence="2" type="ORF">E2C01_046192</name>
</gene>
<dbReference type="EMBL" id="VSRR010010790">
    <property type="protein sequence ID" value="MPC52327.1"/>
    <property type="molecule type" value="Genomic_DNA"/>
</dbReference>
<accession>A0A5B7G409</accession>
<protein>
    <submittedName>
        <fullName evidence="2">Uncharacterized protein</fullName>
    </submittedName>
</protein>
<proteinExistence type="predicted"/>
<organism evidence="2 3">
    <name type="scientific">Portunus trituberculatus</name>
    <name type="common">Swimming crab</name>
    <name type="synonym">Neptunus trituberculatus</name>
    <dbReference type="NCBI Taxonomy" id="210409"/>
    <lineage>
        <taxon>Eukaryota</taxon>
        <taxon>Metazoa</taxon>
        <taxon>Ecdysozoa</taxon>
        <taxon>Arthropoda</taxon>
        <taxon>Crustacea</taxon>
        <taxon>Multicrustacea</taxon>
        <taxon>Malacostraca</taxon>
        <taxon>Eumalacostraca</taxon>
        <taxon>Eucarida</taxon>
        <taxon>Decapoda</taxon>
        <taxon>Pleocyemata</taxon>
        <taxon>Brachyura</taxon>
        <taxon>Eubrachyura</taxon>
        <taxon>Portunoidea</taxon>
        <taxon>Portunidae</taxon>
        <taxon>Portuninae</taxon>
        <taxon>Portunus</taxon>
    </lineage>
</organism>
<keyword evidence="3" id="KW-1185">Reference proteome</keyword>
<keyword evidence="1" id="KW-0732">Signal</keyword>
<dbReference type="OrthoDB" id="10250282at2759"/>
<evidence type="ECO:0000313" key="2">
    <source>
        <dbReference type="EMBL" id="MPC52327.1"/>
    </source>
</evidence>
<evidence type="ECO:0000256" key="1">
    <source>
        <dbReference type="SAM" id="SignalP"/>
    </source>
</evidence>
<comment type="caution">
    <text evidence="2">The sequence shown here is derived from an EMBL/GenBank/DDBJ whole genome shotgun (WGS) entry which is preliminary data.</text>
</comment>